<reference evidence="2" key="1">
    <citation type="journal article" date="2015" name="PeerJ">
        <title>First genomic representation of candidate bacterial phylum KSB3 points to enhanced environmental sensing as a trigger of wastewater bulking.</title>
        <authorList>
            <person name="Sekiguchi Y."/>
            <person name="Ohashi A."/>
            <person name="Parks D.H."/>
            <person name="Yamauchi T."/>
            <person name="Tyson G.W."/>
            <person name="Hugenholtz P."/>
        </authorList>
    </citation>
    <scope>NUCLEOTIDE SEQUENCE [LARGE SCALE GENOMIC DNA]</scope>
</reference>
<protein>
    <submittedName>
        <fullName evidence="2">Uncharacterized protein</fullName>
    </submittedName>
</protein>
<organism evidence="2">
    <name type="scientific">Vecturithrix granuli</name>
    <dbReference type="NCBI Taxonomy" id="1499967"/>
    <lineage>
        <taxon>Bacteria</taxon>
        <taxon>Candidatus Moduliflexota</taxon>
        <taxon>Candidatus Vecturitrichia</taxon>
        <taxon>Candidatus Vecturitrichales</taxon>
        <taxon>Candidatus Vecturitrichaceae</taxon>
        <taxon>Candidatus Vecturithrix</taxon>
    </lineage>
</organism>
<dbReference type="HOGENOM" id="CLU_1036913_0_0_0"/>
<dbReference type="EMBL" id="DF820466">
    <property type="protein sequence ID" value="GAK57597.1"/>
    <property type="molecule type" value="Genomic_DNA"/>
</dbReference>
<dbReference type="eggNOG" id="ENOG502ZFYM">
    <property type="taxonomic scope" value="Bacteria"/>
</dbReference>
<keyword evidence="3" id="KW-1185">Reference proteome</keyword>
<keyword evidence="1" id="KW-0472">Membrane</keyword>
<accession>A0A081BZ42</accession>
<dbReference type="AlphaFoldDB" id="A0A081BZ42"/>
<proteinExistence type="predicted"/>
<feature type="transmembrane region" description="Helical" evidence="1">
    <location>
        <begin position="21"/>
        <end position="49"/>
    </location>
</feature>
<evidence type="ECO:0000313" key="2">
    <source>
        <dbReference type="EMBL" id="GAK57597.1"/>
    </source>
</evidence>
<dbReference type="Proteomes" id="UP000030661">
    <property type="component" value="Unassembled WGS sequence"/>
</dbReference>
<evidence type="ECO:0000256" key="1">
    <source>
        <dbReference type="SAM" id="Phobius"/>
    </source>
</evidence>
<keyword evidence="1" id="KW-1133">Transmembrane helix</keyword>
<evidence type="ECO:0000313" key="3">
    <source>
        <dbReference type="Proteomes" id="UP000030661"/>
    </source>
</evidence>
<keyword evidence="1" id="KW-0812">Transmembrane</keyword>
<sequence>MTRQAKQRTIVKAALMNPKNLFVLGVGILSGAFFSLALIPLGMIAYGILCYLDFSSEEFVKKILHRFDRTEDIAAEAEFKREISAPSLKIKELQQLRDTITGTQEKIHALYSGADVFTRGLLGDLGQIEELIERSHGLLLKAQDIRVYLASENIAKVNQDVTLLQEKIQNVRDDFSKQQYQQALDARHKQLETFRDIQQVYERLVSQVTNISMSLESMYFKMMKLKTAEYSLAKAESDQVAEQLNGLLGDVEQLDSALNDHLSLPGRA</sequence>
<gene>
    <name evidence="2" type="ORF">U27_04564</name>
</gene>
<name>A0A081BZ42_VECG1</name>